<feature type="region of interest" description="Disordered" evidence="1">
    <location>
        <begin position="1"/>
        <end position="26"/>
    </location>
</feature>
<dbReference type="EMBL" id="AAPJ01000001">
    <property type="protein sequence ID" value="EAS51452.1"/>
    <property type="molecule type" value="Genomic_DNA"/>
</dbReference>
<dbReference type="BioCyc" id="AURANTIMONAS:SI859A1_02268-MONOMER"/>
<gene>
    <name evidence="2" type="ORF">SI859A1_02268</name>
</gene>
<dbReference type="HOGENOM" id="CLU_2058722_0_0_5"/>
<organism evidence="2 3">
    <name type="scientific">Aurantimonas manganoxydans (strain ATCC BAA-1229 / DSM 21871 / SI85-9A1)</name>
    <dbReference type="NCBI Taxonomy" id="287752"/>
    <lineage>
        <taxon>Bacteria</taxon>
        <taxon>Pseudomonadati</taxon>
        <taxon>Pseudomonadota</taxon>
        <taxon>Alphaproteobacteria</taxon>
        <taxon>Hyphomicrobiales</taxon>
        <taxon>Aurantimonadaceae</taxon>
        <taxon>Aurantimonas</taxon>
    </lineage>
</organism>
<name>Q1YMC9_AURMS</name>
<reference evidence="2 3" key="1">
    <citation type="journal article" date="2008" name="Appl. Environ. Microbiol.">
        <title>Genomic insights into Mn(II) oxidation by the marine alphaproteobacterium Aurantimonas sp. strain SI85-9A1.</title>
        <authorList>
            <person name="Dick G.J."/>
            <person name="Podell S."/>
            <person name="Johnson H.A."/>
            <person name="Rivera-Espinoza Y."/>
            <person name="Bernier-Latmani R."/>
            <person name="McCarthy J.K."/>
            <person name="Torpey J.W."/>
            <person name="Clement B.G."/>
            <person name="Gaasterland T."/>
            <person name="Tebo B.M."/>
        </authorList>
    </citation>
    <scope>NUCLEOTIDE SEQUENCE [LARGE SCALE GENOMIC DNA]</scope>
    <source>
        <strain evidence="2 3">SI85-9A1</strain>
    </source>
</reference>
<evidence type="ECO:0000256" key="1">
    <source>
        <dbReference type="SAM" id="MobiDB-lite"/>
    </source>
</evidence>
<comment type="caution">
    <text evidence="2">The sequence shown here is derived from an EMBL/GenBank/DDBJ whole genome shotgun (WGS) entry which is preliminary data.</text>
</comment>
<dbReference type="Proteomes" id="UP000000321">
    <property type="component" value="Unassembled WGS sequence"/>
</dbReference>
<keyword evidence="3" id="KW-1185">Reference proteome</keyword>
<sequence length="119" mass="13162">MGINGRGRERRKTAASGRNRTGRYAESGRLRTAARIRNSPHETELIIRFHVAVPDRNVPEKSCRQPTVDSGGLNVRAVDRASLQIGRRVVRRHEGLGSGRVPLCAQGGRNRHGAGRVHR</sequence>
<accession>Q1YMC9</accession>
<dbReference type="AlphaFoldDB" id="Q1YMC9"/>
<feature type="compositionally biased region" description="Basic residues" evidence="1">
    <location>
        <begin position="109"/>
        <end position="119"/>
    </location>
</feature>
<proteinExistence type="predicted"/>
<evidence type="ECO:0000313" key="2">
    <source>
        <dbReference type="EMBL" id="EAS51452.1"/>
    </source>
</evidence>
<protein>
    <submittedName>
        <fullName evidence="2">Uncharacterized protein</fullName>
    </submittedName>
</protein>
<feature type="region of interest" description="Disordered" evidence="1">
    <location>
        <begin position="98"/>
        <end position="119"/>
    </location>
</feature>
<evidence type="ECO:0000313" key="3">
    <source>
        <dbReference type="Proteomes" id="UP000000321"/>
    </source>
</evidence>